<name>A0A344SMD2_SALER</name>
<keyword evidence="1" id="KW-1133">Transmembrane helix</keyword>
<protein>
    <submittedName>
        <fullName evidence="2">Uncharacterized protein</fullName>
    </submittedName>
</protein>
<reference evidence="2" key="1">
    <citation type="submission" date="2018-11" db="EMBL/GenBank/DDBJ databases">
        <authorList>
            <consortium name="PulseNet: The National Subtyping Network for Foodborne Disease Surveillance"/>
            <person name="Tarr C.L."/>
            <person name="Trees E."/>
            <person name="Katz L.S."/>
            <person name="Carleton-Romer H.A."/>
            <person name="Stroika S."/>
            <person name="Kucerova Z."/>
            <person name="Roache K.F."/>
            <person name="Sabol A.L."/>
            <person name="Besser J."/>
            <person name="Gerner-Smidt P."/>
        </authorList>
    </citation>
    <scope>NUCLEOTIDE SEQUENCE [LARGE SCALE GENOMIC DNA]</scope>
    <source>
        <strain evidence="2">PNUSAS059687</strain>
    </source>
</reference>
<organism evidence="2">
    <name type="scientific">Salmonella enterica</name>
    <name type="common">Salmonella choleraesuis</name>
    <dbReference type="NCBI Taxonomy" id="28901"/>
    <lineage>
        <taxon>Bacteria</taxon>
        <taxon>Pseudomonadati</taxon>
        <taxon>Pseudomonadota</taxon>
        <taxon>Gammaproteobacteria</taxon>
        <taxon>Enterobacterales</taxon>
        <taxon>Enterobacteriaceae</taxon>
        <taxon>Salmonella</taxon>
    </lineage>
</organism>
<comment type="caution">
    <text evidence="2">The sequence shown here is derived from an EMBL/GenBank/DDBJ whole genome shotgun (WGS) entry which is preliminary data.</text>
</comment>
<sequence>MSKDDKMDVERSPWKFIIIFIIRYFIALTMVLYLVRLGTTALAGIKTGTFNFDYRDDFFASLKDGLFFGIIFGIGEWAIRKAKKFDENKKNDRNK</sequence>
<feature type="transmembrane region" description="Helical" evidence="1">
    <location>
        <begin position="58"/>
        <end position="79"/>
    </location>
</feature>
<accession>A0A344SMD2</accession>
<dbReference type="EMBL" id="RNUA01000235">
    <property type="protein sequence ID" value="MHT00782.1"/>
    <property type="molecule type" value="Genomic_DNA"/>
</dbReference>
<proteinExistence type="predicted"/>
<keyword evidence="1" id="KW-0812">Transmembrane</keyword>
<dbReference type="AlphaFoldDB" id="A0A344SMD2"/>
<feature type="transmembrane region" description="Helical" evidence="1">
    <location>
        <begin position="16"/>
        <end position="38"/>
    </location>
</feature>
<gene>
    <name evidence="2" type="ORF">EEN88_24310</name>
</gene>
<keyword evidence="1" id="KW-0472">Membrane</keyword>
<evidence type="ECO:0000313" key="2">
    <source>
        <dbReference type="EMBL" id="MHT00782.1"/>
    </source>
</evidence>
<dbReference type="Proteomes" id="UP000839513">
    <property type="component" value="Unassembled WGS sequence"/>
</dbReference>
<evidence type="ECO:0000256" key="1">
    <source>
        <dbReference type="SAM" id="Phobius"/>
    </source>
</evidence>